<comment type="caution">
    <text evidence="1">The sequence shown here is derived from an EMBL/GenBank/DDBJ whole genome shotgun (WGS) entry which is preliminary data.</text>
</comment>
<evidence type="ECO:0000313" key="1">
    <source>
        <dbReference type="EMBL" id="KAF7258560.1"/>
    </source>
</evidence>
<sequence>MQYYNLCLWTTDTMNVLFCLILLTYNGNICATQNINVKIKLVDHLHSTGDGLHKLKVRSPEIWKDGTFNELNHTLTHRHVLVYEATIRSAEFAGLRSFEQFWLANMKLNGKNLQCATSVQHAESGAKCCKIQSLEFGCVKSDVENCYDTLLLTQ</sequence>
<dbReference type="OrthoDB" id="10449998at2759"/>
<evidence type="ECO:0000313" key="2">
    <source>
        <dbReference type="Proteomes" id="UP000822476"/>
    </source>
</evidence>
<accession>A0A8S9YZ77</accession>
<dbReference type="AlphaFoldDB" id="A0A8S9YZ77"/>
<keyword evidence="2" id="KW-1185">Reference proteome</keyword>
<reference evidence="1" key="1">
    <citation type="submission" date="2019-07" db="EMBL/GenBank/DDBJ databases">
        <title>Annotation for the trematode Paragonimus miyazaki's.</title>
        <authorList>
            <person name="Choi Y.-J."/>
        </authorList>
    </citation>
    <scope>NUCLEOTIDE SEQUENCE</scope>
    <source>
        <strain evidence="1">Japan</strain>
    </source>
</reference>
<name>A0A8S9YZ77_9TREM</name>
<dbReference type="Proteomes" id="UP000822476">
    <property type="component" value="Unassembled WGS sequence"/>
</dbReference>
<dbReference type="EMBL" id="JTDE01001659">
    <property type="protein sequence ID" value="KAF7258560.1"/>
    <property type="molecule type" value="Genomic_DNA"/>
</dbReference>
<organism evidence="1 2">
    <name type="scientific">Paragonimus skrjabini miyazakii</name>
    <dbReference type="NCBI Taxonomy" id="59628"/>
    <lineage>
        <taxon>Eukaryota</taxon>
        <taxon>Metazoa</taxon>
        <taxon>Spiralia</taxon>
        <taxon>Lophotrochozoa</taxon>
        <taxon>Platyhelminthes</taxon>
        <taxon>Trematoda</taxon>
        <taxon>Digenea</taxon>
        <taxon>Plagiorchiida</taxon>
        <taxon>Troglotremata</taxon>
        <taxon>Troglotrematidae</taxon>
        <taxon>Paragonimus</taxon>
    </lineage>
</organism>
<proteinExistence type="predicted"/>
<gene>
    <name evidence="1" type="ORF">EG68_07157</name>
</gene>
<protein>
    <submittedName>
        <fullName evidence="1">Uncharacterized protein</fullName>
    </submittedName>
</protein>